<dbReference type="Proteomes" id="UP000216885">
    <property type="component" value="Unassembled WGS sequence"/>
</dbReference>
<dbReference type="InterPro" id="IPR050266">
    <property type="entry name" value="AB_hydrolase_sf"/>
</dbReference>
<feature type="domain" description="AB hydrolase-1" evidence="1">
    <location>
        <begin position="13"/>
        <end position="144"/>
    </location>
</feature>
<gene>
    <name evidence="2" type="ORF">CAL20_09480</name>
</gene>
<dbReference type="RefSeq" id="WP_094820560.1">
    <property type="nucleotide sequence ID" value="NZ_NEVO01000005.1"/>
</dbReference>
<dbReference type="EMBL" id="NEVQ01000012">
    <property type="protein sequence ID" value="OZI57603.1"/>
    <property type="molecule type" value="Genomic_DNA"/>
</dbReference>
<evidence type="ECO:0000313" key="2">
    <source>
        <dbReference type="EMBL" id="OZI57603.1"/>
    </source>
</evidence>
<dbReference type="PANTHER" id="PTHR43798">
    <property type="entry name" value="MONOACYLGLYCEROL LIPASE"/>
    <property type="match status" value="1"/>
</dbReference>
<proteinExistence type="predicted"/>
<reference evidence="2 3" key="1">
    <citation type="submission" date="2017-05" db="EMBL/GenBank/DDBJ databases">
        <title>Complete and WGS of Bordetella genogroups.</title>
        <authorList>
            <person name="Spilker T."/>
            <person name="LiPuma J."/>
        </authorList>
    </citation>
    <scope>NUCLEOTIDE SEQUENCE [LARGE SCALE GENOMIC DNA]</scope>
    <source>
        <strain evidence="2 3">AU9919</strain>
    </source>
</reference>
<protein>
    <submittedName>
        <fullName evidence="2">3-oxoadipate enol-lactonase</fullName>
    </submittedName>
</protein>
<dbReference type="InterPro" id="IPR000073">
    <property type="entry name" value="AB_hydrolase_1"/>
</dbReference>
<dbReference type="Pfam" id="PF00561">
    <property type="entry name" value="Abhydrolase_1"/>
    <property type="match status" value="1"/>
</dbReference>
<keyword evidence="3" id="KW-1185">Reference proteome</keyword>
<evidence type="ECO:0000259" key="1">
    <source>
        <dbReference type="Pfam" id="PF00561"/>
    </source>
</evidence>
<accession>A0A261U9R4</accession>
<dbReference type="Gene3D" id="3.40.50.1820">
    <property type="entry name" value="alpha/beta hydrolase"/>
    <property type="match status" value="1"/>
</dbReference>
<name>A0A261U9R4_9BORD</name>
<organism evidence="2 3">
    <name type="scientific">Bordetella genomosp. 4</name>
    <dbReference type="NCBI Taxonomy" id="463044"/>
    <lineage>
        <taxon>Bacteria</taxon>
        <taxon>Pseudomonadati</taxon>
        <taxon>Pseudomonadota</taxon>
        <taxon>Betaproteobacteria</taxon>
        <taxon>Burkholderiales</taxon>
        <taxon>Alcaligenaceae</taxon>
        <taxon>Bordetella</taxon>
    </lineage>
</organism>
<comment type="caution">
    <text evidence="2">The sequence shown here is derived from an EMBL/GenBank/DDBJ whole genome shotgun (WGS) entry which is preliminary data.</text>
</comment>
<dbReference type="PRINTS" id="PR00111">
    <property type="entry name" value="ABHYDROLASE"/>
</dbReference>
<dbReference type="InterPro" id="IPR029058">
    <property type="entry name" value="AB_hydrolase_fold"/>
</dbReference>
<dbReference type="OrthoDB" id="5521505at2"/>
<sequence>MNAAQRRSGEGEPLVLLHGVGLDHHLWNDLAPCLEPDFEVLRYDLLGHGQAAPLRAAVTPEDFAKQLDQVLDHAGWNDVHLLGYSMGGLIAGHYAATRPARVKRLALLSTVYQRTEAEAAAVRARLDASATQDAQASTEISLARWFTPAYRQTHEARVQEIGRRLLANDRASFLHAYRMFATGDRLIDTHAIRCPVLVMTGSDDVGSTPRMSTALATDLPQSQLQIVAGQRHMLPVEAPAIVAQALCGFFSRASA</sequence>
<evidence type="ECO:0000313" key="3">
    <source>
        <dbReference type="Proteomes" id="UP000216885"/>
    </source>
</evidence>
<dbReference type="AlphaFoldDB" id="A0A261U9R4"/>
<dbReference type="SUPFAM" id="SSF53474">
    <property type="entry name" value="alpha/beta-Hydrolases"/>
    <property type="match status" value="1"/>
</dbReference>